<dbReference type="RefSeq" id="WP_208409650.1">
    <property type="nucleotide sequence ID" value="NZ_JAASRN010000002.1"/>
</dbReference>
<dbReference type="PROSITE" id="PS50059">
    <property type="entry name" value="FKBP_PPIASE"/>
    <property type="match status" value="2"/>
</dbReference>
<evidence type="ECO:0000256" key="5">
    <source>
        <dbReference type="PROSITE-ProRule" id="PRU00277"/>
    </source>
</evidence>
<reference evidence="9 10" key="1">
    <citation type="submission" date="2020-03" db="EMBL/GenBank/DDBJ databases">
        <title>Genomic Encyclopedia of Type Strains, Phase IV (KMG-IV): sequencing the most valuable type-strain genomes for metagenomic binning, comparative biology and taxonomic classification.</title>
        <authorList>
            <person name="Goeker M."/>
        </authorList>
    </citation>
    <scope>NUCLEOTIDE SEQUENCE [LARGE SCALE GENOMIC DNA]</scope>
    <source>
        <strain evidence="9 10">DSM 5718</strain>
    </source>
</reference>
<dbReference type="InterPro" id="IPR046357">
    <property type="entry name" value="PPIase_dom_sf"/>
</dbReference>
<accession>A0A846MRE4</accession>
<dbReference type="PANTHER" id="PTHR43811:SF19">
    <property type="entry name" value="39 KDA FK506-BINDING NUCLEAR PROTEIN"/>
    <property type="match status" value="1"/>
</dbReference>
<dbReference type="EC" id="5.2.1.8" evidence="6"/>
<dbReference type="Gene3D" id="3.10.50.40">
    <property type="match status" value="2"/>
</dbReference>
<evidence type="ECO:0000256" key="1">
    <source>
        <dbReference type="ARBA" id="ARBA00000971"/>
    </source>
</evidence>
<evidence type="ECO:0000256" key="6">
    <source>
        <dbReference type="RuleBase" id="RU003915"/>
    </source>
</evidence>
<feature type="domain" description="PPIase FKBP-type" evidence="8">
    <location>
        <begin position="77"/>
        <end position="173"/>
    </location>
</feature>
<evidence type="ECO:0000256" key="7">
    <source>
        <dbReference type="SAM" id="SignalP"/>
    </source>
</evidence>
<evidence type="ECO:0000259" key="8">
    <source>
        <dbReference type="PROSITE" id="PS50059"/>
    </source>
</evidence>
<dbReference type="Pfam" id="PF00254">
    <property type="entry name" value="FKBP_C"/>
    <property type="match status" value="1"/>
</dbReference>
<feature type="domain" description="PPIase FKBP-type" evidence="8">
    <location>
        <begin position="214"/>
        <end position="313"/>
    </location>
</feature>
<dbReference type="InterPro" id="IPR001179">
    <property type="entry name" value="PPIase_FKBP_dom"/>
</dbReference>
<evidence type="ECO:0000256" key="4">
    <source>
        <dbReference type="ARBA" id="ARBA00023235"/>
    </source>
</evidence>
<keyword evidence="4 5" id="KW-0413">Isomerase</keyword>
<proteinExistence type="inferred from homology"/>
<comment type="catalytic activity">
    <reaction evidence="1 5 6">
        <text>[protein]-peptidylproline (omega=180) = [protein]-peptidylproline (omega=0)</text>
        <dbReference type="Rhea" id="RHEA:16237"/>
        <dbReference type="Rhea" id="RHEA-COMP:10747"/>
        <dbReference type="Rhea" id="RHEA-COMP:10748"/>
        <dbReference type="ChEBI" id="CHEBI:83833"/>
        <dbReference type="ChEBI" id="CHEBI:83834"/>
        <dbReference type="EC" id="5.2.1.8"/>
    </reaction>
</comment>
<protein>
    <recommendedName>
        <fullName evidence="6">Peptidyl-prolyl cis-trans isomerase</fullName>
        <ecNumber evidence="6">5.2.1.8</ecNumber>
    </recommendedName>
</protein>
<organism evidence="9 10">
    <name type="scientific">Thermonema lapsum</name>
    <dbReference type="NCBI Taxonomy" id="28195"/>
    <lineage>
        <taxon>Bacteria</taxon>
        <taxon>Pseudomonadati</taxon>
        <taxon>Bacteroidota</taxon>
        <taxon>Cytophagia</taxon>
        <taxon>Cytophagales</taxon>
        <taxon>Thermonemataceae</taxon>
        <taxon>Thermonema</taxon>
    </lineage>
</organism>
<gene>
    <name evidence="9" type="ORF">FHS56_001514</name>
</gene>
<keyword evidence="10" id="KW-1185">Reference proteome</keyword>
<dbReference type="GO" id="GO:0003755">
    <property type="term" value="F:peptidyl-prolyl cis-trans isomerase activity"/>
    <property type="evidence" value="ECO:0007669"/>
    <property type="project" value="UniProtKB-UniRule"/>
</dbReference>
<keyword evidence="3 5" id="KW-0697">Rotamase</keyword>
<keyword evidence="7" id="KW-0732">Signal</keyword>
<comment type="caution">
    <text evidence="9">The sequence shown here is derived from an EMBL/GenBank/DDBJ whole genome shotgun (WGS) entry which is preliminary data.</text>
</comment>
<feature type="signal peptide" evidence="7">
    <location>
        <begin position="1"/>
        <end position="20"/>
    </location>
</feature>
<dbReference type="AlphaFoldDB" id="A0A846MRE4"/>
<dbReference type="PROSITE" id="PS51257">
    <property type="entry name" value="PROKAR_LIPOPROTEIN"/>
    <property type="match status" value="1"/>
</dbReference>
<sequence>MKRVCIAISLLTLLSLSACKNKNEQAEFLARKLKENESIIQQYIADKGLQMQKTENGIYYLIEGTPTSNEQANDSLCHHVFVQYETYLLPYETLIDDRYKRGGNDTLRFPYNTNYAYNTLILPIGISQMVDLMKPGQSGIFLTNYLRGYGERGTPFMPPYSPIRVDLELKALKTDAQLIDDYIARKAYSGVIELEKGVKYLRIIAPPDGAEQVGDSVNVVVDYTLRSIEDKTYDSNSDFRFFLFPRNKNQTDSNDPISRSTVIEGWQIGVSQMHVGERGILFIPSSVAYGKKGSGAIPPYEPLIFEIEVKNRILPE</sequence>
<dbReference type="SUPFAM" id="SSF54534">
    <property type="entry name" value="FKBP-like"/>
    <property type="match status" value="2"/>
</dbReference>
<evidence type="ECO:0000313" key="9">
    <source>
        <dbReference type="EMBL" id="NIK74001.1"/>
    </source>
</evidence>
<name>A0A846MRE4_9BACT</name>
<comment type="similarity">
    <text evidence="2 6">Belongs to the FKBP-type PPIase family.</text>
</comment>
<evidence type="ECO:0000313" key="10">
    <source>
        <dbReference type="Proteomes" id="UP000537126"/>
    </source>
</evidence>
<dbReference type="EMBL" id="JAASRN010000002">
    <property type="protein sequence ID" value="NIK74001.1"/>
    <property type="molecule type" value="Genomic_DNA"/>
</dbReference>
<evidence type="ECO:0000256" key="3">
    <source>
        <dbReference type="ARBA" id="ARBA00023110"/>
    </source>
</evidence>
<dbReference type="Proteomes" id="UP000537126">
    <property type="component" value="Unassembled WGS sequence"/>
</dbReference>
<evidence type="ECO:0000256" key="2">
    <source>
        <dbReference type="ARBA" id="ARBA00006577"/>
    </source>
</evidence>
<dbReference type="PANTHER" id="PTHR43811">
    <property type="entry name" value="FKBP-TYPE PEPTIDYL-PROLYL CIS-TRANS ISOMERASE FKPA"/>
    <property type="match status" value="1"/>
</dbReference>
<feature type="chain" id="PRO_5032986413" description="Peptidyl-prolyl cis-trans isomerase" evidence="7">
    <location>
        <begin position="21"/>
        <end position="316"/>
    </location>
</feature>